<evidence type="ECO:0000313" key="2">
    <source>
        <dbReference type="EMBL" id="SVA28539.1"/>
    </source>
</evidence>
<protein>
    <submittedName>
        <fullName evidence="2">Uncharacterized protein</fullName>
    </submittedName>
</protein>
<sequence length="34" mass="3759">MGSTSQQAAMIMAPHLKSTSLSRTKHRGMWSQVN</sequence>
<reference evidence="2" key="1">
    <citation type="submission" date="2018-05" db="EMBL/GenBank/DDBJ databases">
        <authorList>
            <person name="Lanie J.A."/>
            <person name="Ng W.-L."/>
            <person name="Kazmierczak K.M."/>
            <person name="Andrzejewski T.M."/>
            <person name="Davidsen T.M."/>
            <person name="Wayne K.J."/>
            <person name="Tettelin H."/>
            <person name="Glass J.I."/>
            <person name="Rusch D."/>
            <person name="Podicherti R."/>
            <person name="Tsui H.-C.T."/>
            <person name="Winkler M.E."/>
        </authorList>
    </citation>
    <scope>NUCLEOTIDE SEQUENCE</scope>
</reference>
<evidence type="ECO:0000256" key="1">
    <source>
        <dbReference type="SAM" id="MobiDB-lite"/>
    </source>
</evidence>
<name>A0A381UK59_9ZZZZ</name>
<organism evidence="2">
    <name type="scientific">marine metagenome</name>
    <dbReference type="NCBI Taxonomy" id="408172"/>
    <lineage>
        <taxon>unclassified sequences</taxon>
        <taxon>metagenomes</taxon>
        <taxon>ecological metagenomes</taxon>
    </lineage>
</organism>
<proteinExistence type="predicted"/>
<feature type="region of interest" description="Disordered" evidence="1">
    <location>
        <begin position="1"/>
        <end position="34"/>
    </location>
</feature>
<dbReference type="AlphaFoldDB" id="A0A381UK59"/>
<gene>
    <name evidence="2" type="ORF">METZ01_LOCUS81393</name>
</gene>
<dbReference type="EMBL" id="UINC01006602">
    <property type="protein sequence ID" value="SVA28539.1"/>
    <property type="molecule type" value="Genomic_DNA"/>
</dbReference>
<accession>A0A381UK59</accession>